<comment type="similarity">
    <text evidence="2">Belongs to the DsbD family.</text>
</comment>
<dbReference type="Proteomes" id="UP000218784">
    <property type="component" value="Unassembled WGS sequence"/>
</dbReference>
<comment type="subcellular location">
    <subcellularLocation>
        <location evidence="1">Membrane</location>
        <topology evidence="1">Multi-pass membrane protein</topology>
    </subcellularLocation>
</comment>
<organism evidence="9 10">
    <name type="scientific">Sphingomonas ginsenosidimutans</name>
    <dbReference type="NCBI Taxonomy" id="862134"/>
    <lineage>
        <taxon>Bacteria</taxon>
        <taxon>Pseudomonadati</taxon>
        <taxon>Pseudomonadota</taxon>
        <taxon>Alphaproteobacteria</taxon>
        <taxon>Sphingomonadales</taxon>
        <taxon>Sphingomonadaceae</taxon>
        <taxon>Sphingomonas</taxon>
    </lineage>
</organism>
<evidence type="ECO:0000256" key="2">
    <source>
        <dbReference type="ARBA" id="ARBA00006143"/>
    </source>
</evidence>
<name>A0A2A4HZL5_9SPHN</name>
<evidence type="ECO:0000256" key="3">
    <source>
        <dbReference type="ARBA" id="ARBA00022692"/>
    </source>
</evidence>
<evidence type="ECO:0000313" key="10">
    <source>
        <dbReference type="Proteomes" id="UP000218784"/>
    </source>
</evidence>
<protein>
    <submittedName>
        <fullName evidence="9">Cytochrome C biogenesis protein</fullName>
    </submittedName>
</protein>
<feature type="domain" description="Cytochrome C biogenesis protein transmembrane" evidence="8">
    <location>
        <begin position="9"/>
        <end position="189"/>
    </location>
</feature>
<dbReference type="EMBL" id="NWVD01000002">
    <property type="protein sequence ID" value="PCG09804.1"/>
    <property type="molecule type" value="Genomic_DNA"/>
</dbReference>
<evidence type="ECO:0000259" key="8">
    <source>
        <dbReference type="Pfam" id="PF02683"/>
    </source>
</evidence>
<evidence type="ECO:0000256" key="6">
    <source>
        <dbReference type="ARBA" id="ARBA00023136"/>
    </source>
</evidence>
<dbReference type="GO" id="GO:0017004">
    <property type="term" value="P:cytochrome complex assembly"/>
    <property type="evidence" value="ECO:0007669"/>
    <property type="project" value="UniProtKB-KW"/>
</dbReference>
<feature type="transmembrane region" description="Helical" evidence="7">
    <location>
        <begin position="45"/>
        <end position="69"/>
    </location>
</feature>
<dbReference type="InterPro" id="IPR003834">
    <property type="entry name" value="Cyt_c_assmbl_TM_dom"/>
</dbReference>
<proteinExistence type="inferred from homology"/>
<keyword evidence="3 7" id="KW-0812">Transmembrane</keyword>
<dbReference type="PANTHER" id="PTHR31272:SF9">
    <property type="entry name" value="BLL1027 PROTEIN"/>
    <property type="match status" value="1"/>
</dbReference>
<dbReference type="PANTHER" id="PTHR31272">
    <property type="entry name" value="CYTOCHROME C-TYPE BIOGENESIS PROTEIN HI_1454-RELATED"/>
    <property type="match status" value="1"/>
</dbReference>
<gene>
    <name evidence="9" type="ORF">COA17_08155</name>
</gene>
<evidence type="ECO:0000313" key="9">
    <source>
        <dbReference type="EMBL" id="PCG09804.1"/>
    </source>
</evidence>
<sequence>MTGPAGLSLPLAFLAGLLTFLSPCVLPLLPIVLGSAGRDGRSGPAALAAGVVTSFTGAGLLLATSGAAAGLAGGAARPLLGIAISAVALTLLLPGAEHALERALAPASRWASARADRLAIRGTPGRFALGLLLGVAWSPCVGPTLGAATVLAGRGQDLGAVATTMTVFAIGAALPLLLVGTATQATIARLRTPLLAGGRAGRRALGVALLPLGAAIATGFDHAIEAALVGVSPDWLVRLTTAY</sequence>
<reference evidence="9 10" key="1">
    <citation type="submission" date="2017-09" db="EMBL/GenBank/DDBJ databases">
        <title>Sphingomonas ginsenosidimutans KACC 14949, whole genome shotgun sequence.</title>
        <authorList>
            <person name="Feng G."/>
            <person name="Zhu H."/>
        </authorList>
    </citation>
    <scope>NUCLEOTIDE SEQUENCE [LARGE SCALE GENOMIC DNA]</scope>
    <source>
        <strain evidence="9 10">KACC 14949</strain>
    </source>
</reference>
<dbReference type="InterPro" id="IPR051790">
    <property type="entry name" value="Cytochrome_c-biogenesis_DsbD"/>
</dbReference>
<evidence type="ECO:0000256" key="1">
    <source>
        <dbReference type="ARBA" id="ARBA00004141"/>
    </source>
</evidence>
<feature type="transmembrane region" description="Helical" evidence="7">
    <location>
        <begin position="158"/>
        <end position="183"/>
    </location>
</feature>
<dbReference type="Pfam" id="PF02683">
    <property type="entry name" value="DsbD_TM"/>
    <property type="match status" value="1"/>
</dbReference>
<keyword evidence="6 7" id="KW-0472">Membrane</keyword>
<keyword evidence="4" id="KW-0201">Cytochrome c-type biogenesis</keyword>
<dbReference type="RefSeq" id="WP_096611527.1">
    <property type="nucleotide sequence ID" value="NZ_NWVD01000002.1"/>
</dbReference>
<keyword evidence="5 7" id="KW-1133">Transmembrane helix</keyword>
<evidence type="ECO:0000256" key="5">
    <source>
        <dbReference type="ARBA" id="ARBA00022989"/>
    </source>
</evidence>
<keyword evidence="10" id="KW-1185">Reference proteome</keyword>
<feature type="transmembrane region" description="Helical" evidence="7">
    <location>
        <begin position="75"/>
        <end position="93"/>
    </location>
</feature>
<feature type="transmembrane region" description="Helical" evidence="7">
    <location>
        <begin position="127"/>
        <end position="152"/>
    </location>
</feature>
<evidence type="ECO:0000256" key="4">
    <source>
        <dbReference type="ARBA" id="ARBA00022748"/>
    </source>
</evidence>
<feature type="transmembrane region" description="Helical" evidence="7">
    <location>
        <begin position="12"/>
        <end position="33"/>
    </location>
</feature>
<dbReference type="AlphaFoldDB" id="A0A2A4HZL5"/>
<comment type="caution">
    <text evidence="9">The sequence shown here is derived from an EMBL/GenBank/DDBJ whole genome shotgun (WGS) entry which is preliminary data.</text>
</comment>
<evidence type="ECO:0000256" key="7">
    <source>
        <dbReference type="SAM" id="Phobius"/>
    </source>
</evidence>
<dbReference type="GO" id="GO:0016020">
    <property type="term" value="C:membrane"/>
    <property type="evidence" value="ECO:0007669"/>
    <property type="project" value="UniProtKB-SubCell"/>
</dbReference>
<accession>A0A2A4HZL5</accession>